<dbReference type="Proteomes" id="UP000799118">
    <property type="component" value="Unassembled WGS sequence"/>
</dbReference>
<sequence>MERTIGDLSQEIKQPSNPYGNLAERNLRCARTNALKIICPNVDPDQGYTLPRNSVLMGEGLVLLRPRERSRGLATNNEETLLLQQQ</sequence>
<evidence type="ECO:0000313" key="3">
    <source>
        <dbReference type="Proteomes" id="UP000799118"/>
    </source>
</evidence>
<accession>A0A6A4GMH7</accession>
<name>A0A6A4GMH7_9AGAR</name>
<evidence type="ECO:0000256" key="1">
    <source>
        <dbReference type="SAM" id="MobiDB-lite"/>
    </source>
</evidence>
<dbReference type="AlphaFoldDB" id="A0A6A4GMH7"/>
<organism evidence="2 3">
    <name type="scientific">Gymnopus androsaceus JB14</name>
    <dbReference type="NCBI Taxonomy" id="1447944"/>
    <lineage>
        <taxon>Eukaryota</taxon>
        <taxon>Fungi</taxon>
        <taxon>Dikarya</taxon>
        <taxon>Basidiomycota</taxon>
        <taxon>Agaricomycotina</taxon>
        <taxon>Agaricomycetes</taxon>
        <taxon>Agaricomycetidae</taxon>
        <taxon>Agaricales</taxon>
        <taxon>Marasmiineae</taxon>
        <taxon>Omphalotaceae</taxon>
        <taxon>Gymnopus</taxon>
    </lineage>
</organism>
<proteinExistence type="predicted"/>
<gene>
    <name evidence="2" type="ORF">BT96DRAFT_839205</name>
</gene>
<protein>
    <submittedName>
        <fullName evidence="2">Uncharacterized protein</fullName>
    </submittedName>
</protein>
<evidence type="ECO:0000313" key="2">
    <source>
        <dbReference type="EMBL" id="KAE9386487.1"/>
    </source>
</evidence>
<feature type="region of interest" description="Disordered" evidence="1">
    <location>
        <begin position="1"/>
        <end position="20"/>
    </location>
</feature>
<reference evidence="2" key="1">
    <citation type="journal article" date="2019" name="Environ. Microbiol.">
        <title>Fungal ecological strategies reflected in gene transcription - a case study of two litter decomposers.</title>
        <authorList>
            <person name="Barbi F."/>
            <person name="Kohler A."/>
            <person name="Barry K."/>
            <person name="Baskaran P."/>
            <person name="Daum C."/>
            <person name="Fauchery L."/>
            <person name="Ihrmark K."/>
            <person name="Kuo A."/>
            <person name="LaButti K."/>
            <person name="Lipzen A."/>
            <person name="Morin E."/>
            <person name="Grigoriev I.V."/>
            <person name="Henrissat B."/>
            <person name="Lindahl B."/>
            <person name="Martin F."/>
        </authorList>
    </citation>
    <scope>NUCLEOTIDE SEQUENCE</scope>
    <source>
        <strain evidence="2">JB14</strain>
    </source>
</reference>
<dbReference type="EMBL" id="ML769875">
    <property type="protein sequence ID" value="KAE9386487.1"/>
    <property type="molecule type" value="Genomic_DNA"/>
</dbReference>
<keyword evidence="3" id="KW-1185">Reference proteome</keyword>
<dbReference type="OrthoDB" id="2669721at2759"/>